<dbReference type="EMBL" id="BPQB01000098">
    <property type="protein sequence ID" value="GJE99000.1"/>
    <property type="molecule type" value="Genomic_DNA"/>
</dbReference>
<accession>A0A9P3GSY6</accession>
<dbReference type="AlphaFoldDB" id="A0A9P3GSY6"/>
<name>A0A9P3GSY6_9APHY</name>
<protein>
    <submittedName>
        <fullName evidence="1">Uncharacterized protein</fullName>
    </submittedName>
</protein>
<keyword evidence="2" id="KW-1185">Reference proteome</keyword>
<comment type="caution">
    <text evidence="1">The sequence shown here is derived from an EMBL/GenBank/DDBJ whole genome shotgun (WGS) entry which is preliminary data.</text>
</comment>
<sequence length="224" mass="23619">MQATESATSSSMPTICKTDCRDFWPASEREHRMPSTFTCTLRPPRIALCFCATGKAQCAPCVKHPAVISVPWLSPLVQCASSGGLQGGTFITSHCKSRIAPSLASPRRHSSDVQLDALASCVATRQLSVNTEPSPQVNFCPAPCGLGKATPHAVPAPARPAQRLLCIGLFVVSGALARRSASSGVPVYVRDSLRAGACDREGPPDVAVHKRSATIACGCFAYLR</sequence>
<dbReference type="Proteomes" id="UP000703269">
    <property type="component" value="Unassembled WGS sequence"/>
</dbReference>
<evidence type="ECO:0000313" key="1">
    <source>
        <dbReference type="EMBL" id="GJE99000.1"/>
    </source>
</evidence>
<gene>
    <name evidence="1" type="ORF">PsYK624_152380</name>
</gene>
<evidence type="ECO:0000313" key="2">
    <source>
        <dbReference type="Proteomes" id="UP000703269"/>
    </source>
</evidence>
<proteinExistence type="predicted"/>
<organism evidence="1 2">
    <name type="scientific">Phanerochaete sordida</name>
    <dbReference type="NCBI Taxonomy" id="48140"/>
    <lineage>
        <taxon>Eukaryota</taxon>
        <taxon>Fungi</taxon>
        <taxon>Dikarya</taxon>
        <taxon>Basidiomycota</taxon>
        <taxon>Agaricomycotina</taxon>
        <taxon>Agaricomycetes</taxon>
        <taxon>Polyporales</taxon>
        <taxon>Phanerochaetaceae</taxon>
        <taxon>Phanerochaete</taxon>
    </lineage>
</organism>
<reference evidence="1 2" key="1">
    <citation type="submission" date="2021-08" db="EMBL/GenBank/DDBJ databases">
        <title>Draft Genome Sequence of Phanerochaete sordida strain YK-624.</title>
        <authorList>
            <person name="Mori T."/>
            <person name="Dohra H."/>
            <person name="Suzuki T."/>
            <person name="Kawagishi H."/>
            <person name="Hirai H."/>
        </authorList>
    </citation>
    <scope>NUCLEOTIDE SEQUENCE [LARGE SCALE GENOMIC DNA]</scope>
    <source>
        <strain evidence="1 2">YK-624</strain>
    </source>
</reference>